<organism evidence="2">
    <name type="scientific">Flexilinea flocculi</name>
    <dbReference type="NCBI Taxonomy" id="1678840"/>
    <lineage>
        <taxon>Bacteria</taxon>
        <taxon>Bacillati</taxon>
        <taxon>Chloroflexota</taxon>
        <taxon>Anaerolineae</taxon>
        <taxon>Anaerolineales</taxon>
        <taxon>Anaerolineaceae</taxon>
        <taxon>Flexilinea</taxon>
    </lineage>
</organism>
<keyword evidence="3" id="KW-1185">Reference proteome</keyword>
<dbReference type="PRINTS" id="PR00111">
    <property type="entry name" value="ABHYDROLASE"/>
</dbReference>
<dbReference type="STRING" id="1678840.ATC1_131502"/>
<dbReference type="InterPro" id="IPR000073">
    <property type="entry name" value="AB_hydrolase_1"/>
</dbReference>
<dbReference type="EMBL" id="DF968181">
    <property type="protein sequence ID" value="GAP41510.1"/>
    <property type="molecule type" value="Genomic_DNA"/>
</dbReference>
<dbReference type="InterPro" id="IPR050266">
    <property type="entry name" value="AB_hydrolase_sf"/>
</dbReference>
<dbReference type="PANTHER" id="PTHR43798">
    <property type="entry name" value="MONOACYLGLYCEROL LIPASE"/>
    <property type="match status" value="1"/>
</dbReference>
<dbReference type="RefSeq" id="WP_062282878.1">
    <property type="nucleotide sequence ID" value="NZ_DF968181.1"/>
</dbReference>
<dbReference type="Pfam" id="PF00561">
    <property type="entry name" value="Abhydrolase_1"/>
    <property type="match status" value="1"/>
</dbReference>
<protein>
    <submittedName>
        <fullName evidence="2">Pimeloyl-ACP methyl ester carboxylesterase</fullName>
    </submittedName>
</protein>
<reference evidence="2" key="1">
    <citation type="journal article" date="2015" name="Genome Announc.">
        <title>Draft Genome Sequence of Anaerolineae Strain TC1, a Novel Isolate from a Methanogenic Wastewater Treatment System.</title>
        <authorList>
            <person name="Matsuura N."/>
            <person name="Tourlousse D.M."/>
            <person name="Sun L."/>
            <person name="Toyonaga M."/>
            <person name="Kuroda K."/>
            <person name="Ohashi A."/>
            <person name="Cruz R."/>
            <person name="Yamaguchi T."/>
            <person name="Sekiguchi Y."/>
        </authorList>
    </citation>
    <scope>NUCLEOTIDE SEQUENCE [LARGE SCALE GENOMIC DNA]</scope>
    <source>
        <strain evidence="2">TC1</strain>
    </source>
</reference>
<evidence type="ECO:0000313" key="3">
    <source>
        <dbReference type="Proteomes" id="UP000053370"/>
    </source>
</evidence>
<evidence type="ECO:0000313" key="2">
    <source>
        <dbReference type="EMBL" id="GAP41510.1"/>
    </source>
</evidence>
<evidence type="ECO:0000259" key="1">
    <source>
        <dbReference type="Pfam" id="PF00561"/>
    </source>
</evidence>
<feature type="domain" description="AB hydrolase-1" evidence="1">
    <location>
        <begin position="26"/>
        <end position="132"/>
    </location>
</feature>
<dbReference type="GO" id="GO:0016020">
    <property type="term" value="C:membrane"/>
    <property type="evidence" value="ECO:0007669"/>
    <property type="project" value="TreeGrafter"/>
</dbReference>
<gene>
    <name evidence="2" type="ORF">ATC1_131502</name>
</gene>
<dbReference type="Gene3D" id="3.40.50.1820">
    <property type="entry name" value="alpha/beta hydrolase"/>
    <property type="match status" value="1"/>
</dbReference>
<dbReference type="Proteomes" id="UP000053370">
    <property type="component" value="Unassembled WGS sequence"/>
</dbReference>
<dbReference type="AlphaFoldDB" id="A0A0S7BX36"/>
<sequence length="271" mass="30391">MDKLFVGSIESDGVKIHYSRTSQDFPSVIMLHGLTDSGLCFSHLAYALFRLYDVVLPDARGHGLSDAPGRGYDVAQFAKDVKALASALGLQKPVVIGHSMGAATAARLAADFPESLSGVVLIDPPWFSEDLCTEERYEISRKTHIENIQNYHRMTMQELDAHIRKEHPNWHEDEYLNWCKSKQQVKEEVIPIIRSIVEGWKETADRIHCPTLLMTGNPNLGAIVSAETSAELAAKHLDWTIINFPNAGHSIQRDSFEDCKNSILDFLKKVY</sequence>
<dbReference type="PANTHER" id="PTHR43798:SF33">
    <property type="entry name" value="HYDROLASE, PUTATIVE (AFU_ORTHOLOGUE AFUA_2G14860)-RELATED"/>
    <property type="match status" value="1"/>
</dbReference>
<dbReference type="OrthoDB" id="9775557at2"/>
<dbReference type="SUPFAM" id="SSF53474">
    <property type="entry name" value="alpha/beta-Hydrolases"/>
    <property type="match status" value="1"/>
</dbReference>
<proteinExistence type="predicted"/>
<dbReference type="InterPro" id="IPR029058">
    <property type="entry name" value="AB_hydrolase_fold"/>
</dbReference>
<accession>A0A0S7BX36</accession>
<name>A0A0S7BX36_9CHLR</name>